<gene>
    <name evidence="1" type="ORF">MNBD_GAMMA07-272</name>
</gene>
<proteinExistence type="predicted"/>
<organism evidence="1">
    <name type="scientific">hydrothermal vent metagenome</name>
    <dbReference type="NCBI Taxonomy" id="652676"/>
    <lineage>
        <taxon>unclassified sequences</taxon>
        <taxon>metagenomes</taxon>
        <taxon>ecological metagenomes</taxon>
    </lineage>
</organism>
<protein>
    <submittedName>
        <fullName evidence="1">Uncharacterized protein</fullName>
    </submittedName>
</protein>
<sequence length="228" mass="25808">MSIEMLFSKTAGRRERMLKRQYNNPLFGKVEIEPFDIQDARKQDASDVEAFISQFRNLVVEVTELDPSADVELILKMKETLDKTYEDSAGLAGDQSEIQDMIKRLLNMMMQSMWKAVGNDAMGISKLEMEEQARVAHFTLLEHPFIADLLSPNNYINETLLVPCLLSEKSAAVMLAVQLFDPEQQQMVFQQGVELLKALDENDPHVCQANQRLQDIASVITAANQQPS</sequence>
<accession>A0A3B0WP36</accession>
<dbReference type="AlphaFoldDB" id="A0A3B0WP36"/>
<evidence type="ECO:0000313" key="1">
    <source>
        <dbReference type="EMBL" id="VAW57738.1"/>
    </source>
</evidence>
<dbReference type="EMBL" id="UOFF01000448">
    <property type="protein sequence ID" value="VAW57738.1"/>
    <property type="molecule type" value="Genomic_DNA"/>
</dbReference>
<name>A0A3B0WP36_9ZZZZ</name>
<reference evidence="1" key="1">
    <citation type="submission" date="2018-06" db="EMBL/GenBank/DDBJ databases">
        <authorList>
            <person name="Zhirakovskaya E."/>
        </authorList>
    </citation>
    <scope>NUCLEOTIDE SEQUENCE</scope>
</reference>